<sequence>MAPKFKQKKYTNKPEEHFIVVLNPWGMPNVNRIDRDVDAFGVWLRYMFSSLGQPSCNVEAVYIMNTRTEVIVRMSSTTDIVPALGEHKWSKFLKPSFLEAPSTREALMAWINVLSGNFLFYARSSELRNESVSHIFEYNWERNGDPAIHQWAEHYPTTEEPPERMNFPVRRDYPKPSWAAPPLGLASLTRILLLPLPSSRTKTPPPEEIKEEDQPFEPQNLEVKGKVEPQVLDATAEQSAASSRLMKEEQTEDIKPFQKQDPYEEESAAQQSLFSVKEEPQEACGNLAVKKEESDTCQNPDDELLQMIARQRQDMEREREQRQRSLARPDSPNRRNYTPSSAIIVKEEPGINLPRSRDPRKRPQASDFFDPNKRIKRET</sequence>
<protein>
    <submittedName>
        <fullName evidence="2">Uncharacterized protein</fullName>
    </submittedName>
</protein>
<feature type="compositionally biased region" description="Basic and acidic residues" evidence="1">
    <location>
        <begin position="370"/>
        <end position="379"/>
    </location>
</feature>
<accession>A0A0H2RTX8</accession>
<feature type="compositionally biased region" description="Basic and acidic residues" evidence="1">
    <location>
        <begin position="311"/>
        <end position="323"/>
    </location>
</feature>
<dbReference type="OrthoDB" id="2996389at2759"/>
<evidence type="ECO:0000256" key="1">
    <source>
        <dbReference type="SAM" id="MobiDB-lite"/>
    </source>
</evidence>
<dbReference type="EMBL" id="KQ085935">
    <property type="protein sequence ID" value="KLO15047.1"/>
    <property type="molecule type" value="Genomic_DNA"/>
</dbReference>
<evidence type="ECO:0000313" key="2">
    <source>
        <dbReference type="EMBL" id="KLO15047.1"/>
    </source>
</evidence>
<proteinExistence type="predicted"/>
<dbReference type="AlphaFoldDB" id="A0A0H2RTX8"/>
<organism evidence="2 3">
    <name type="scientific">Schizopora paradoxa</name>
    <dbReference type="NCBI Taxonomy" id="27342"/>
    <lineage>
        <taxon>Eukaryota</taxon>
        <taxon>Fungi</taxon>
        <taxon>Dikarya</taxon>
        <taxon>Basidiomycota</taxon>
        <taxon>Agaricomycotina</taxon>
        <taxon>Agaricomycetes</taxon>
        <taxon>Hymenochaetales</taxon>
        <taxon>Schizoporaceae</taxon>
        <taxon>Schizopora</taxon>
    </lineage>
</organism>
<feature type="compositionally biased region" description="Basic and acidic residues" evidence="1">
    <location>
        <begin position="245"/>
        <end position="262"/>
    </location>
</feature>
<reference evidence="2 3" key="1">
    <citation type="submission" date="2015-04" db="EMBL/GenBank/DDBJ databases">
        <title>Complete genome sequence of Schizopora paradoxa KUC8140, a cosmopolitan wood degrader in East Asia.</title>
        <authorList>
            <consortium name="DOE Joint Genome Institute"/>
            <person name="Min B."/>
            <person name="Park H."/>
            <person name="Jang Y."/>
            <person name="Kim J.-J."/>
            <person name="Kim K.H."/>
            <person name="Pangilinan J."/>
            <person name="Lipzen A."/>
            <person name="Riley R."/>
            <person name="Grigoriev I.V."/>
            <person name="Spatafora J.W."/>
            <person name="Choi I.-G."/>
        </authorList>
    </citation>
    <scope>NUCLEOTIDE SEQUENCE [LARGE SCALE GENOMIC DNA]</scope>
    <source>
        <strain evidence="2 3">KUC8140</strain>
    </source>
</reference>
<evidence type="ECO:0000313" key="3">
    <source>
        <dbReference type="Proteomes" id="UP000053477"/>
    </source>
</evidence>
<keyword evidence="3" id="KW-1185">Reference proteome</keyword>
<dbReference type="InParanoid" id="A0A0H2RTX8"/>
<feature type="region of interest" description="Disordered" evidence="1">
    <location>
        <begin position="196"/>
        <end position="279"/>
    </location>
</feature>
<name>A0A0H2RTX8_9AGAM</name>
<gene>
    <name evidence="2" type="ORF">SCHPADRAFT_996154</name>
</gene>
<feature type="region of interest" description="Disordered" evidence="1">
    <location>
        <begin position="309"/>
        <end position="379"/>
    </location>
</feature>
<dbReference type="Proteomes" id="UP000053477">
    <property type="component" value="Unassembled WGS sequence"/>
</dbReference>